<dbReference type="AlphaFoldDB" id="A0A177CW34"/>
<sequence length="574" mass="62208">MHGITVPMHTGSNYLYSTTRALKYLSPSSPRTTTQIQYRLFPLPTGYLDVHRNIRRYSNIRPPPFYSTPQVLHCISALQPNPTTLTSTYGLVSNRSFLLIVDINLLIEPRGSESPASKKSSTSVGSASTGGARTYAPITAPPPYSHPPAYANAPPAHAPPSAYVTSSPQYGATPAYSPQGPTSVASMQGGPVLPAISELHRQQEPGPPPQPPQFRPLYSGAPVTVTSAGSNGSPPSHMLKRATSQTPLPEESPAKKQSKWTPEEDNLTIELRGQGMKWDDIAKRLPGRSSISCRLRYQNYLEKRAVWDEEKKNKLARLYARFKDQMWQKVATEMGIPWRSAESMHWQLGEQEMSARANAPVFQLHPSATNTGLNSPPTASVPISIPGQPPPPSVIQNQMPPSHGFTATNAPQPMQYAQPPPPQPPQQQHQYQQPPPLQQAATNPSHRRSDSNSSQGFSRRRARNSVPPQLGPAIPPFHPQSEADLVSGARTAPAPDTTTREDEGQLGEPFGKRKRDDDGVQGLRADGDARSQGGRSPDRASLRSGTGSVKSLKRSVGDADEADQARLGPPATAA</sequence>
<evidence type="ECO:0000313" key="4">
    <source>
        <dbReference type="EMBL" id="OAG11080.1"/>
    </source>
</evidence>
<evidence type="ECO:0000313" key="5">
    <source>
        <dbReference type="Proteomes" id="UP000077069"/>
    </source>
</evidence>
<dbReference type="OrthoDB" id="2350934at2759"/>
<feature type="compositionally biased region" description="Low complexity" evidence="1">
    <location>
        <begin position="147"/>
        <end position="162"/>
    </location>
</feature>
<dbReference type="RefSeq" id="XP_018041445.1">
    <property type="nucleotide sequence ID" value="XM_018180027.1"/>
</dbReference>
<proteinExistence type="predicted"/>
<dbReference type="Pfam" id="PF00249">
    <property type="entry name" value="Myb_DNA-binding"/>
    <property type="match status" value="1"/>
</dbReference>
<dbReference type="InterPro" id="IPR017930">
    <property type="entry name" value="Myb_dom"/>
</dbReference>
<dbReference type="InterPro" id="IPR009057">
    <property type="entry name" value="Homeodomain-like_sf"/>
</dbReference>
<keyword evidence="5" id="KW-1185">Reference proteome</keyword>
<feature type="domain" description="Myb-like" evidence="2">
    <location>
        <begin position="252"/>
        <end position="301"/>
    </location>
</feature>
<evidence type="ECO:0008006" key="6">
    <source>
        <dbReference type="Google" id="ProtNLM"/>
    </source>
</evidence>
<reference evidence="4 5" key="1">
    <citation type="submission" date="2016-05" db="EMBL/GenBank/DDBJ databases">
        <title>Comparative analysis of secretome profiles of manganese(II)-oxidizing ascomycete fungi.</title>
        <authorList>
            <consortium name="DOE Joint Genome Institute"/>
            <person name="Zeiner C.A."/>
            <person name="Purvine S.O."/>
            <person name="Zink E.M."/>
            <person name="Wu S."/>
            <person name="Pasa-Tolic L."/>
            <person name="Chaput D.L."/>
            <person name="Haridas S."/>
            <person name="Grigoriev I.V."/>
            <person name="Santelli C.M."/>
            <person name="Hansel C.M."/>
        </authorList>
    </citation>
    <scope>NUCLEOTIDE SEQUENCE [LARGE SCALE GENOMIC DNA]</scope>
    <source>
        <strain evidence="4 5">AP3s5-JAC2a</strain>
    </source>
</reference>
<feature type="compositionally biased region" description="Low complexity" evidence="1">
    <location>
        <begin position="112"/>
        <end position="131"/>
    </location>
</feature>
<dbReference type="InterPro" id="IPR050560">
    <property type="entry name" value="MYB_TF"/>
</dbReference>
<dbReference type="PROSITE" id="PS51294">
    <property type="entry name" value="HTH_MYB"/>
    <property type="match status" value="1"/>
</dbReference>
<feature type="domain" description="HTH myb-type" evidence="3">
    <location>
        <begin position="252"/>
        <end position="305"/>
    </location>
</feature>
<dbReference type="InParanoid" id="A0A177CW34"/>
<feature type="compositionally biased region" description="Pro residues" evidence="1">
    <location>
        <begin position="469"/>
        <end position="478"/>
    </location>
</feature>
<dbReference type="EMBL" id="KV441549">
    <property type="protein sequence ID" value="OAG11080.1"/>
    <property type="molecule type" value="Genomic_DNA"/>
</dbReference>
<evidence type="ECO:0000256" key="1">
    <source>
        <dbReference type="SAM" id="MobiDB-lite"/>
    </source>
</evidence>
<feature type="compositionally biased region" description="Polar residues" evidence="1">
    <location>
        <begin position="366"/>
        <end position="378"/>
    </location>
</feature>
<organism evidence="4 5">
    <name type="scientific">Paraphaeosphaeria sporulosa</name>
    <dbReference type="NCBI Taxonomy" id="1460663"/>
    <lineage>
        <taxon>Eukaryota</taxon>
        <taxon>Fungi</taxon>
        <taxon>Dikarya</taxon>
        <taxon>Ascomycota</taxon>
        <taxon>Pezizomycotina</taxon>
        <taxon>Dothideomycetes</taxon>
        <taxon>Pleosporomycetidae</taxon>
        <taxon>Pleosporales</taxon>
        <taxon>Massarineae</taxon>
        <taxon>Didymosphaeriaceae</taxon>
        <taxon>Paraphaeosphaeria</taxon>
    </lineage>
</organism>
<feature type="compositionally biased region" description="Polar residues" evidence="1">
    <location>
        <begin position="224"/>
        <end position="234"/>
    </location>
</feature>
<evidence type="ECO:0000259" key="3">
    <source>
        <dbReference type="PROSITE" id="PS51294"/>
    </source>
</evidence>
<feature type="compositionally biased region" description="Pro residues" evidence="1">
    <location>
        <begin position="205"/>
        <end position="214"/>
    </location>
</feature>
<dbReference type="GO" id="GO:0000978">
    <property type="term" value="F:RNA polymerase II cis-regulatory region sequence-specific DNA binding"/>
    <property type="evidence" value="ECO:0007669"/>
    <property type="project" value="TreeGrafter"/>
</dbReference>
<name>A0A177CW34_9PLEO</name>
<dbReference type="GeneID" id="28763513"/>
<feature type="region of interest" description="Disordered" evidence="1">
    <location>
        <begin position="110"/>
        <end position="167"/>
    </location>
</feature>
<dbReference type="Gene3D" id="1.10.10.60">
    <property type="entry name" value="Homeodomain-like"/>
    <property type="match status" value="1"/>
</dbReference>
<feature type="compositionally biased region" description="Polar residues" evidence="1">
    <location>
        <begin position="397"/>
        <end position="409"/>
    </location>
</feature>
<dbReference type="PANTHER" id="PTHR45614:SF51">
    <property type="entry name" value="MYB-LIKE DNA-BINDING PROTEIN BAS1"/>
    <property type="match status" value="1"/>
</dbReference>
<dbReference type="GO" id="GO:0000981">
    <property type="term" value="F:DNA-binding transcription factor activity, RNA polymerase II-specific"/>
    <property type="evidence" value="ECO:0007669"/>
    <property type="project" value="TreeGrafter"/>
</dbReference>
<dbReference type="GO" id="GO:0005634">
    <property type="term" value="C:nucleus"/>
    <property type="evidence" value="ECO:0007669"/>
    <property type="project" value="TreeGrafter"/>
</dbReference>
<dbReference type="PANTHER" id="PTHR45614">
    <property type="entry name" value="MYB PROTEIN-RELATED"/>
    <property type="match status" value="1"/>
</dbReference>
<evidence type="ECO:0000259" key="2">
    <source>
        <dbReference type="PROSITE" id="PS50090"/>
    </source>
</evidence>
<dbReference type="Proteomes" id="UP000077069">
    <property type="component" value="Unassembled WGS sequence"/>
</dbReference>
<dbReference type="SMART" id="SM00717">
    <property type="entry name" value="SANT"/>
    <property type="match status" value="1"/>
</dbReference>
<gene>
    <name evidence="4" type="ORF">CC84DRAFT_1173369</name>
</gene>
<feature type="region of interest" description="Disordered" evidence="1">
    <location>
        <begin position="200"/>
        <end position="266"/>
    </location>
</feature>
<accession>A0A177CW34</accession>
<dbReference type="CDD" id="cd00167">
    <property type="entry name" value="SANT"/>
    <property type="match status" value="1"/>
</dbReference>
<dbReference type="PROSITE" id="PS50090">
    <property type="entry name" value="MYB_LIKE"/>
    <property type="match status" value="1"/>
</dbReference>
<protein>
    <recommendedName>
        <fullName evidence="6">Myb-like domain-containing protein</fullName>
    </recommendedName>
</protein>
<feature type="region of interest" description="Disordered" evidence="1">
    <location>
        <begin position="365"/>
        <end position="574"/>
    </location>
</feature>
<dbReference type="InterPro" id="IPR001005">
    <property type="entry name" value="SANT/Myb"/>
</dbReference>
<dbReference type="SUPFAM" id="SSF46689">
    <property type="entry name" value="Homeodomain-like"/>
    <property type="match status" value="1"/>
</dbReference>